<name>A0AAE0XCH7_9PEZI</name>
<feature type="chain" id="PRO_5042022540" evidence="1">
    <location>
        <begin position="23"/>
        <end position="204"/>
    </location>
</feature>
<reference evidence="2" key="2">
    <citation type="submission" date="2023-06" db="EMBL/GenBank/DDBJ databases">
        <authorList>
            <consortium name="Lawrence Berkeley National Laboratory"/>
            <person name="Haridas S."/>
            <person name="Hensen N."/>
            <person name="Bonometti L."/>
            <person name="Westerberg I."/>
            <person name="Brannstrom I.O."/>
            <person name="Guillou S."/>
            <person name="Cros-Aarteil S."/>
            <person name="Calhoun S."/>
            <person name="Kuo A."/>
            <person name="Mondo S."/>
            <person name="Pangilinan J."/>
            <person name="Riley R."/>
            <person name="Labutti K."/>
            <person name="Andreopoulos B."/>
            <person name="Lipzen A."/>
            <person name="Chen C."/>
            <person name="Yanf M."/>
            <person name="Daum C."/>
            <person name="Ng V."/>
            <person name="Clum A."/>
            <person name="Steindorff A."/>
            <person name="Ohm R."/>
            <person name="Martin F."/>
            <person name="Silar P."/>
            <person name="Natvig D."/>
            <person name="Lalanne C."/>
            <person name="Gautier V."/>
            <person name="Ament-Velasquez S.L."/>
            <person name="Kruys A."/>
            <person name="Hutchinson M.I."/>
            <person name="Powell A.J."/>
            <person name="Barry K."/>
            <person name="Miller A.N."/>
            <person name="Grigoriev I.V."/>
            <person name="Debuchy R."/>
            <person name="Gladieux P."/>
            <person name="Thoren M.H."/>
            <person name="Johannesson H."/>
        </authorList>
    </citation>
    <scope>NUCLEOTIDE SEQUENCE</scope>
    <source>
        <strain evidence="2">CBS 314.62</strain>
    </source>
</reference>
<reference evidence="2" key="1">
    <citation type="journal article" date="2023" name="Mol. Phylogenet. Evol.">
        <title>Genome-scale phylogeny and comparative genomics of the fungal order Sordariales.</title>
        <authorList>
            <person name="Hensen N."/>
            <person name="Bonometti L."/>
            <person name="Westerberg I."/>
            <person name="Brannstrom I.O."/>
            <person name="Guillou S."/>
            <person name="Cros-Aarteil S."/>
            <person name="Calhoun S."/>
            <person name="Haridas S."/>
            <person name="Kuo A."/>
            <person name="Mondo S."/>
            <person name="Pangilinan J."/>
            <person name="Riley R."/>
            <person name="LaButti K."/>
            <person name="Andreopoulos B."/>
            <person name="Lipzen A."/>
            <person name="Chen C."/>
            <person name="Yan M."/>
            <person name="Daum C."/>
            <person name="Ng V."/>
            <person name="Clum A."/>
            <person name="Steindorff A."/>
            <person name="Ohm R.A."/>
            <person name="Martin F."/>
            <person name="Silar P."/>
            <person name="Natvig D.O."/>
            <person name="Lalanne C."/>
            <person name="Gautier V."/>
            <person name="Ament-Velasquez S.L."/>
            <person name="Kruys A."/>
            <person name="Hutchinson M.I."/>
            <person name="Powell A.J."/>
            <person name="Barry K."/>
            <person name="Miller A.N."/>
            <person name="Grigoriev I.V."/>
            <person name="Debuchy R."/>
            <person name="Gladieux P."/>
            <person name="Hiltunen Thoren M."/>
            <person name="Johannesson H."/>
        </authorList>
    </citation>
    <scope>NUCLEOTIDE SEQUENCE</scope>
    <source>
        <strain evidence="2">CBS 314.62</strain>
    </source>
</reference>
<feature type="signal peptide" evidence="1">
    <location>
        <begin position="1"/>
        <end position="22"/>
    </location>
</feature>
<dbReference type="Proteomes" id="UP001270362">
    <property type="component" value="Unassembled WGS sequence"/>
</dbReference>
<evidence type="ECO:0000313" key="2">
    <source>
        <dbReference type="EMBL" id="KAK3690100.1"/>
    </source>
</evidence>
<accession>A0AAE0XCH7</accession>
<proteinExistence type="predicted"/>
<gene>
    <name evidence="2" type="ORF">B0T22DRAFT_481280</name>
</gene>
<protein>
    <submittedName>
        <fullName evidence="2">Uncharacterized protein</fullName>
    </submittedName>
</protein>
<sequence length="204" mass="21995">MASHHHALGTVALLSMIYLGDYDDGGPGITMHDLDFSNRRQGHYYFFYENNRDNHPWKYVLLHPGTQVFMSVCPTFAGRIVRGNPAYNLDGSALHNLGTWIEGDVSLLEGCDGAALLAATDGSGVLTGFSDDIITGAPYAALAAKSDGSATLAKTVGDDASWVAAQYELGLLDPTTQAFIVQAYKPVIATRNGRWDLSLYLGTY</sequence>
<keyword evidence="1" id="KW-0732">Signal</keyword>
<dbReference type="AlphaFoldDB" id="A0AAE0XCH7"/>
<evidence type="ECO:0000256" key="1">
    <source>
        <dbReference type="SAM" id="SignalP"/>
    </source>
</evidence>
<organism evidence="2 3">
    <name type="scientific">Podospora appendiculata</name>
    <dbReference type="NCBI Taxonomy" id="314037"/>
    <lineage>
        <taxon>Eukaryota</taxon>
        <taxon>Fungi</taxon>
        <taxon>Dikarya</taxon>
        <taxon>Ascomycota</taxon>
        <taxon>Pezizomycotina</taxon>
        <taxon>Sordariomycetes</taxon>
        <taxon>Sordariomycetidae</taxon>
        <taxon>Sordariales</taxon>
        <taxon>Podosporaceae</taxon>
        <taxon>Podospora</taxon>
    </lineage>
</organism>
<comment type="caution">
    <text evidence="2">The sequence shown here is derived from an EMBL/GenBank/DDBJ whole genome shotgun (WGS) entry which is preliminary data.</text>
</comment>
<keyword evidence="3" id="KW-1185">Reference proteome</keyword>
<dbReference type="EMBL" id="JAULSO010000002">
    <property type="protein sequence ID" value="KAK3690100.1"/>
    <property type="molecule type" value="Genomic_DNA"/>
</dbReference>
<evidence type="ECO:0000313" key="3">
    <source>
        <dbReference type="Proteomes" id="UP001270362"/>
    </source>
</evidence>